<sequence>MKKVVFASLLAFATSTLCTMSATPVALAQDASGSQSSSITIKDPAEYNAYTNAIGQTTPAAKAAAIEAYLQQYPNSVVKKEMLAQLVGAYQATGDTAKTFDASKRLLEVDPTNLRALTFIVYVEKAQAAGDQAKLDQAAADAQKGLSATKPSDMSDADYQKLKDVATPIFYSTEGADDTAKKDYKDAIDAYTNELKSTKDPAGTTQGFELADTYYLGNAYLQQDPKDLVNAIWYLTRAAQYLQEPYKSNAEKAAEYWYKKYHCAQNDANCQNTLEGFDAIKQLAHDNIFPPDSYKPVAAPPPPSPADLAHQAIVSTPDPSKLALADQEYILANGNDDDAAKVWNALKGQTSQIPGVVVQATADSVQLAVSDDAKQSQKADFTINMKEPLKEVPAVGSNLTLIGTFDSYTKNPAMIILKDGEPKPAAKAPVHHTHRTTGK</sequence>
<name>A0A4Q1SDQ4_9BACT</name>
<dbReference type="AlphaFoldDB" id="A0A4Q1SDQ4"/>
<evidence type="ECO:0000256" key="1">
    <source>
        <dbReference type="SAM" id="MobiDB-lite"/>
    </source>
</evidence>
<evidence type="ECO:0000313" key="4">
    <source>
        <dbReference type="Proteomes" id="UP000290253"/>
    </source>
</evidence>
<proteinExistence type="predicted"/>
<comment type="caution">
    <text evidence="3">The sequence shown here is derived from an EMBL/GenBank/DDBJ whole genome shotgun (WGS) entry which is preliminary data.</text>
</comment>
<dbReference type="Gene3D" id="1.25.40.10">
    <property type="entry name" value="Tetratricopeptide repeat domain"/>
    <property type="match status" value="1"/>
</dbReference>
<evidence type="ECO:0008006" key="5">
    <source>
        <dbReference type="Google" id="ProtNLM"/>
    </source>
</evidence>
<evidence type="ECO:0000256" key="2">
    <source>
        <dbReference type="SAM" id="SignalP"/>
    </source>
</evidence>
<evidence type="ECO:0000313" key="3">
    <source>
        <dbReference type="EMBL" id="RXS95038.1"/>
    </source>
</evidence>
<dbReference type="RefSeq" id="WP_129208207.1">
    <property type="nucleotide sequence ID" value="NZ_BMGU01000003.1"/>
</dbReference>
<dbReference type="OrthoDB" id="105847at2"/>
<keyword evidence="2" id="KW-0732">Signal</keyword>
<feature type="region of interest" description="Disordered" evidence="1">
    <location>
        <begin position="420"/>
        <end position="439"/>
    </location>
</feature>
<feature type="signal peptide" evidence="2">
    <location>
        <begin position="1"/>
        <end position="28"/>
    </location>
</feature>
<gene>
    <name evidence="3" type="ORF">ESZ00_10445</name>
</gene>
<dbReference type="InterPro" id="IPR011990">
    <property type="entry name" value="TPR-like_helical_dom_sf"/>
</dbReference>
<feature type="chain" id="PRO_5020218556" description="Tetratricopeptide repeat protein" evidence="2">
    <location>
        <begin position="29"/>
        <end position="439"/>
    </location>
</feature>
<keyword evidence="4" id="KW-1185">Reference proteome</keyword>
<reference evidence="3 4" key="1">
    <citation type="journal article" date="2016" name="Int. J. Syst. Evol. Microbiol.">
        <title>Acidipila dinghuensis sp. nov., an acidobacterium isolated from forest soil.</title>
        <authorList>
            <person name="Jiang Y.W."/>
            <person name="Wang J."/>
            <person name="Chen M.H."/>
            <person name="Lv Y.Y."/>
            <person name="Qiu L.H."/>
        </authorList>
    </citation>
    <scope>NUCLEOTIDE SEQUENCE [LARGE SCALE GENOMIC DNA]</scope>
    <source>
        <strain evidence="3 4">DHOF10</strain>
    </source>
</reference>
<protein>
    <recommendedName>
        <fullName evidence="5">Tetratricopeptide repeat protein</fullName>
    </recommendedName>
</protein>
<accession>A0A4Q1SDQ4</accession>
<feature type="compositionally biased region" description="Basic residues" evidence="1">
    <location>
        <begin position="429"/>
        <end position="439"/>
    </location>
</feature>
<organism evidence="3 4">
    <name type="scientific">Silvibacterium dinghuense</name>
    <dbReference type="NCBI Taxonomy" id="1560006"/>
    <lineage>
        <taxon>Bacteria</taxon>
        <taxon>Pseudomonadati</taxon>
        <taxon>Acidobacteriota</taxon>
        <taxon>Terriglobia</taxon>
        <taxon>Terriglobales</taxon>
        <taxon>Acidobacteriaceae</taxon>
        <taxon>Silvibacterium</taxon>
    </lineage>
</organism>
<dbReference type="EMBL" id="SDMK01000002">
    <property type="protein sequence ID" value="RXS95038.1"/>
    <property type="molecule type" value="Genomic_DNA"/>
</dbReference>
<dbReference type="Proteomes" id="UP000290253">
    <property type="component" value="Unassembled WGS sequence"/>
</dbReference>